<dbReference type="STRING" id="1278298.GCA_000428685_01788"/>
<keyword evidence="6" id="KW-1185">Reference proteome</keyword>
<feature type="domain" description="HTH lacI-type" evidence="4">
    <location>
        <begin position="4"/>
        <end position="58"/>
    </location>
</feature>
<dbReference type="PANTHER" id="PTHR30146">
    <property type="entry name" value="LACI-RELATED TRANSCRIPTIONAL REPRESSOR"/>
    <property type="match status" value="1"/>
</dbReference>
<proteinExistence type="predicted"/>
<dbReference type="Pfam" id="PF00356">
    <property type="entry name" value="LacI"/>
    <property type="match status" value="1"/>
</dbReference>
<dbReference type="GO" id="GO:0003700">
    <property type="term" value="F:DNA-binding transcription factor activity"/>
    <property type="evidence" value="ECO:0007669"/>
    <property type="project" value="TreeGrafter"/>
</dbReference>
<dbReference type="SUPFAM" id="SSF53822">
    <property type="entry name" value="Periplasmic binding protein-like I"/>
    <property type="match status" value="1"/>
</dbReference>
<dbReference type="InterPro" id="IPR046335">
    <property type="entry name" value="LacI/GalR-like_sensor"/>
</dbReference>
<gene>
    <name evidence="5" type="primary">ccpA_3</name>
    <name evidence="5" type="ORF">NCTC11923_01260</name>
</gene>
<dbReference type="CDD" id="cd01574">
    <property type="entry name" value="PBP1_LacI"/>
    <property type="match status" value="1"/>
</dbReference>
<dbReference type="Gene3D" id="3.40.50.2300">
    <property type="match status" value="2"/>
</dbReference>
<evidence type="ECO:0000256" key="1">
    <source>
        <dbReference type="ARBA" id="ARBA00023015"/>
    </source>
</evidence>
<dbReference type="PANTHER" id="PTHR30146:SF109">
    <property type="entry name" value="HTH-TYPE TRANSCRIPTIONAL REGULATOR GALS"/>
    <property type="match status" value="1"/>
</dbReference>
<dbReference type="InterPro" id="IPR000843">
    <property type="entry name" value="HTH_LacI"/>
</dbReference>
<dbReference type="SUPFAM" id="SSF47413">
    <property type="entry name" value="lambda repressor-like DNA-binding domains"/>
    <property type="match status" value="1"/>
</dbReference>
<keyword evidence="2" id="KW-0238">DNA-binding</keyword>
<dbReference type="AlphaFoldDB" id="A0A3S4WGV9"/>
<evidence type="ECO:0000256" key="3">
    <source>
        <dbReference type="ARBA" id="ARBA00023163"/>
    </source>
</evidence>
<dbReference type="PROSITE" id="PS50932">
    <property type="entry name" value="HTH_LACI_2"/>
    <property type="match status" value="1"/>
</dbReference>
<organism evidence="5 6">
    <name type="scientific">Actinomyces slackii</name>
    <dbReference type="NCBI Taxonomy" id="52774"/>
    <lineage>
        <taxon>Bacteria</taxon>
        <taxon>Bacillati</taxon>
        <taxon>Actinomycetota</taxon>
        <taxon>Actinomycetes</taxon>
        <taxon>Actinomycetales</taxon>
        <taxon>Actinomycetaceae</taxon>
        <taxon>Actinomyces</taxon>
    </lineage>
</organism>
<accession>A0A3S4WGV9</accession>
<dbReference type="PROSITE" id="PS00356">
    <property type="entry name" value="HTH_LACI_1"/>
    <property type="match status" value="1"/>
</dbReference>
<dbReference type="CDD" id="cd01392">
    <property type="entry name" value="HTH_LacI"/>
    <property type="match status" value="1"/>
</dbReference>
<dbReference type="SMART" id="SM00354">
    <property type="entry name" value="HTH_LACI"/>
    <property type="match status" value="1"/>
</dbReference>
<keyword evidence="1" id="KW-0805">Transcription regulation</keyword>
<dbReference type="KEGG" id="asla:NCTC11923_01260"/>
<evidence type="ECO:0000313" key="5">
    <source>
        <dbReference type="EMBL" id="VEG74626.1"/>
    </source>
</evidence>
<evidence type="ECO:0000256" key="2">
    <source>
        <dbReference type="ARBA" id="ARBA00023125"/>
    </source>
</evidence>
<protein>
    <submittedName>
        <fullName evidence="5">Catabolite control protein</fullName>
    </submittedName>
</protein>
<dbReference type="InterPro" id="IPR010982">
    <property type="entry name" value="Lambda_DNA-bd_dom_sf"/>
</dbReference>
<dbReference type="Gene3D" id="1.10.260.40">
    <property type="entry name" value="lambda repressor-like DNA-binding domains"/>
    <property type="match status" value="1"/>
</dbReference>
<dbReference type="InterPro" id="IPR028082">
    <property type="entry name" value="Peripla_BP_I"/>
</dbReference>
<keyword evidence="3" id="KW-0804">Transcription</keyword>
<dbReference type="Proteomes" id="UP000276899">
    <property type="component" value="Chromosome"/>
</dbReference>
<dbReference type="RefSeq" id="WP_232012127.1">
    <property type="nucleotide sequence ID" value="NZ_CBCRWE010000011.1"/>
</dbReference>
<dbReference type="EMBL" id="LR134363">
    <property type="protein sequence ID" value="VEG74626.1"/>
    <property type="molecule type" value="Genomic_DNA"/>
</dbReference>
<dbReference type="Pfam" id="PF13377">
    <property type="entry name" value="Peripla_BP_3"/>
    <property type="match status" value="1"/>
</dbReference>
<reference evidence="5 6" key="1">
    <citation type="submission" date="2018-12" db="EMBL/GenBank/DDBJ databases">
        <authorList>
            <consortium name="Pathogen Informatics"/>
        </authorList>
    </citation>
    <scope>NUCLEOTIDE SEQUENCE [LARGE SCALE GENOMIC DNA]</scope>
    <source>
        <strain evidence="5 6">NCTC11923</strain>
    </source>
</reference>
<evidence type="ECO:0000259" key="4">
    <source>
        <dbReference type="PROSITE" id="PS50932"/>
    </source>
</evidence>
<name>A0A3S4WGV9_9ACTO</name>
<evidence type="ECO:0000313" key="6">
    <source>
        <dbReference type="Proteomes" id="UP000276899"/>
    </source>
</evidence>
<dbReference type="GO" id="GO:0000976">
    <property type="term" value="F:transcription cis-regulatory region binding"/>
    <property type="evidence" value="ECO:0007669"/>
    <property type="project" value="TreeGrafter"/>
</dbReference>
<sequence>MRAVVMSDVARAAGVSQQTVSRVLHDHPSVRPETRARVNAAIERLGYQPNLAARSLAAGRSGTIGVLLMSRLSHGTASTFAAIAESARQEGYQLVVTSAPDDSPGAVHSALDELAGYRVEASIILARRITALEELDSRPTQSPRILMAGQGGIAGAATVAIDQAAGATAATEHLVRTGRRRLVHVAGDLSNADAVARRDAFVRTCAEQGVQAVVVDAGGWSAEDGARAGAEALGASPDGVFAANDDLALGVMRALHDAGYRVPDDVGLVGFDDVPASRMLVPALTTVVQDFHALGRAVMAQVVAVASGREPQDVLLDAKLVIRESSRPVDPR</sequence>